<protein>
    <submittedName>
        <fullName evidence="1">Uncharacterized protein</fullName>
    </submittedName>
</protein>
<comment type="caution">
    <text evidence="1">The sequence shown here is derived from an EMBL/GenBank/DDBJ whole genome shotgun (WGS) entry which is preliminary data.</text>
</comment>
<name>A0A6V7UPV5_MELEN</name>
<proteinExistence type="predicted"/>
<reference evidence="1 2" key="1">
    <citation type="submission" date="2020-08" db="EMBL/GenBank/DDBJ databases">
        <authorList>
            <person name="Koutsovoulos G."/>
            <person name="Danchin GJ E."/>
        </authorList>
    </citation>
    <scope>NUCLEOTIDE SEQUENCE [LARGE SCALE GENOMIC DNA]</scope>
</reference>
<organism evidence="1 2">
    <name type="scientific">Meloidogyne enterolobii</name>
    <name type="common">Root-knot nematode worm</name>
    <name type="synonym">Meloidogyne mayaguensis</name>
    <dbReference type="NCBI Taxonomy" id="390850"/>
    <lineage>
        <taxon>Eukaryota</taxon>
        <taxon>Metazoa</taxon>
        <taxon>Ecdysozoa</taxon>
        <taxon>Nematoda</taxon>
        <taxon>Chromadorea</taxon>
        <taxon>Rhabditida</taxon>
        <taxon>Tylenchina</taxon>
        <taxon>Tylenchomorpha</taxon>
        <taxon>Tylenchoidea</taxon>
        <taxon>Meloidogynidae</taxon>
        <taxon>Meloidogyninae</taxon>
        <taxon>Meloidogyne</taxon>
    </lineage>
</organism>
<accession>A0A6V7UPV5</accession>
<sequence>METTQINDGMVVGKVLGDADGTLFDGMEEEQFKFYVLDEGINYHGEIIEVIIGKDIIKAWNEKGYRPLFDSFKGTNYHI</sequence>
<dbReference type="Proteomes" id="UP000580250">
    <property type="component" value="Unassembled WGS sequence"/>
</dbReference>
<evidence type="ECO:0000313" key="1">
    <source>
        <dbReference type="EMBL" id="CAD2163048.1"/>
    </source>
</evidence>
<evidence type="ECO:0000313" key="2">
    <source>
        <dbReference type="Proteomes" id="UP000580250"/>
    </source>
</evidence>
<gene>
    <name evidence="1" type="ORF">MENT_LOCUS15780</name>
</gene>
<dbReference type="AlphaFoldDB" id="A0A6V7UPV5"/>
<dbReference type="EMBL" id="CAJEWN010000095">
    <property type="protein sequence ID" value="CAD2163048.1"/>
    <property type="molecule type" value="Genomic_DNA"/>
</dbReference>